<dbReference type="CDD" id="cd06261">
    <property type="entry name" value="TM_PBP2"/>
    <property type="match status" value="1"/>
</dbReference>
<dbReference type="Proteomes" id="UP000248544">
    <property type="component" value="Unassembled WGS sequence"/>
</dbReference>
<evidence type="ECO:0000256" key="4">
    <source>
        <dbReference type="ARBA" id="ARBA00022692"/>
    </source>
</evidence>
<gene>
    <name evidence="9" type="ORF">C1I98_04555</name>
</gene>
<feature type="transmembrane region" description="Helical" evidence="7">
    <location>
        <begin position="259"/>
        <end position="283"/>
    </location>
</feature>
<evidence type="ECO:0000313" key="10">
    <source>
        <dbReference type="Proteomes" id="UP000248544"/>
    </source>
</evidence>
<evidence type="ECO:0000256" key="5">
    <source>
        <dbReference type="ARBA" id="ARBA00022989"/>
    </source>
</evidence>
<dbReference type="InterPro" id="IPR000515">
    <property type="entry name" value="MetI-like"/>
</dbReference>
<dbReference type="Gene3D" id="1.10.3720.10">
    <property type="entry name" value="MetI-like"/>
    <property type="match status" value="1"/>
</dbReference>
<dbReference type="PROSITE" id="PS50928">
    <property type="entry name" value="ABC_TM1"/>
    <property type="match status" value="1"/>
</dbReference>
<dbReference type="AlphaFoldDB" id="A0A2W2H1H2"/>
<evidence type="ECO:0000313" key="9">
    <source>
        <dbReference type="EMBL" id="PZG54272.1"/>
    </source>
</evidence>
<evidence type="ECO:0000256" key="7">
    <source>
        <dbReference type="RuleBase" id="RU363032"/>
    </source>
</evidence>
<evidence type="ECO:0000259" key="8">
    <source>
        <dbReference type="PROSITE" id="PS50928"/>
    </source>
</evidence>
<feature type="domain" description="ABC transmembrane type-1" evidence="8">
    <location>
        <begin position="74"/>
        <end position="282"/>
    </location>
</feature>
<dbReference type="GO" id="GO:0005886">
    <property type="term" value="C:plasma membrane"/>
    <property type="evidence" value="ECO:0007669"/>
    <property type="project" value="UniProtKB-SubCell"/>
</dbReference>
<proteinExistence type="inferred from homology"/>
<protein>
    <submittedName>
        <fullName evidence="9">ABC transporter permease</fullName>
    </submittedName>
</protein>
<feature type="transmembrane region" description="Helical" evidence="7">
    <location>
        <begin position="12"/>
        <end position="34"/>
    </location>
</feature>
<evidence type="ECO:0000256" key="2">
    <source>
        <dbReference type="ARBA" id="ARBA00022448"/>
    </source>
</evidence>
<dbReference type="SUPFAM" id="SSF161098">
    <property type="entry name" value="MetI-like"/>
    <property type="match status" value="1"/>
</dbReference>
<feature type="transmembrane region" description="Helical" evidence="7">
    <location>
        <begin position="151"/>
        <end position="167"/>
    </location>
</feature>
<keyword evidence="6 7" id="KW-0472">Membrane</keyword>
<dbReference type="InterPro" id="IPR035906">
    <property type="entry name" value="MetI-like_sf"/>
</dbReference>
<dbReference type="GO" id="GO:0055085">
    <property type="term" value="P:transmembrane transport"/>
    <property type="evidence" value="ECO:0007669"/>
    <property type="project" value="InterPro"/>
</dbReference>
<keyword evidence="5 7" id="KW-1133">Transmembrane helix</keyword>
<sequence>MGTDAAGLGRGRAMAFILPALVLIGVFLVFPALWTVYLGLTDYRLTGLAAAEPRFVGLDNYAAALTDARFGSSLWLTVQFVLGSAVAGQAVLGFAVAWVARGLRTPVRRAVEGLVLLSWILPGSVVAFLWIALLDRDGGTLNALLNTPGTAWLLDHPMLSIIVFNIWRGTAFSMMLYSAALENVPPSHLETARLAGASTACQLGDVVLPRIKGHVLTNLLLISLWTFNDFTPFLLTAGGPEGRSEILPVYVYAIALNGGRLGAGAAVSFLILLINLVFALIYLRLLRARNAPPTAAAPGGRGPV</sequence>
<dbReference type="PANTHER" id="PTHR43005:SF1">
    <property type="entry name" value="SPERMIDINE_PUTRESCINE TRANSPORT SYSTEM PERMEASE PROTEIN"/>
    <property type="match status" value="1"/>
</dbReference>
<reference evidence="9 10" key="1">
    <citation type="submission" date="2018-01" db="EMBL/GenBank/DDBJ databases">
        <title>Draft genome sequence of Sphaerisporangium sp. 7K107.</title>
        <authorList>
            <person name="Sahin N."/>
            <person name="Saygin H."/>
            <person name="Ay H."/>
        </authorList>
    </citation>
    <scope>NUCLEOTIDE SEQUENCE [LARGE SCALE GENOMIC DNA]</scope>
    <source>
        <strain evidence="9 10">7K107</strain>
    </source>
</reference>
<dbReference type="PANTHER" id="PTHR43005">
    <property type="entry name" value="BLR7065 PROTEIN"/>
    <property type="match status" value="1"/>
</dbReference>
<dbReference type="Pfam" id="PF00528">
    <property type="entry name" value="BPD_transp_1"/>
    <property type="match status" value="1"/>
</dbReference>
<keyword evidence="10" id="KW-1185">Reference proteome</keyword>
<evidence type="ECO:0000256" key="6">
    <source>
        <dbReference type="ARBA" id="ARBA00023136"/>
    </source>
</evidence>
<evidence type="ECO:0000256" key="1">
    <source>
        <dbReference type="ARBA" id="ARBA00004651"/>
    </source>
</evidence>
<comment type="similarity">
    <text evidence="7">Belongs to the binding-protein-dependent transport system permease family.</text>
</comment>
<comment type="subcellular location">
    <subcellularLocation>
        <location evidence="1 7">Cell membrane</location>
        <topology evidence="1 7">Multi-pass membrane protein</topology>
    </subcellularLocation>
</comment>
<feature type="transmembrane region" description="Helical" evidence="7">
    <location>
        <begin position="74"/>
        <end position="99"/>
    </location>
</feature>
<name>A0A2W2H1H2_9ACTN</name>
<feature type="transmembrane region" description="Helical" evidence="7">
    <location>
        <begin position="111"/>
        <end position="131"/>
    </location>
</feature>
<comment type="caution">
    <text evidence="9">The sequence shown here is derived from an EMBL/GenBank/DDBJ whole genome shotgun (WGS) entry which is preliminary data.</text>
</comment>
<accession>A0A2W2H1H2</accession>
<organism evidence="9 10">
    <name type="scientific">Spongiactinospora gelatinilytica</name>
    <dbReference type="NCBI Taxonomy" id="2666298"/>
    <lineage>
        <taxon>Bacteria</taxon>
        <taxon>Bacillati</taxon>
        <taxon>Actinomycetota</taxon>
        <taxon>Actinomycetes</taxon>
        <taxon>Streptosporangiales</taxon>
        <taxon>Streptosporangiaceae</taxon>
        <taxon>Spongiactinospora</taxon>
    </lineage>
</organism>
<evidence type="ECO:0000256" key="3">
    <source>
        <dbReference type="ARBA" id="ARBA00022475"/>
    </source>
</evidence>
<dbReference type="RefSeq" id="WP_111165805.1">
    <property type="nucleotide sequence ID" value="NZ_POUA01000020.1"/>
</dbReference>
<keyword evidence="4 7" id="KW-0812">Transmembrane</keyword>
<keyword evidence="3" id="KW-1003">Cell membrane</keyword>
<dbReference type="EMBL" id="POUA01000020">
    <property type="protein sequence ID" value="PZG54272.1"/>
    <property type="molecule type" value="Genomic_DNA"/>
</dbReference>
<keyword evidence="2 7" id="KW-0813">Transport</keyword>